<dbReference type="AlphaFoldDB" id="A0A9X5E6N5"/>
<gene>
    <name evidence="1" type="ORF">QH73_0016855</name>
</gene>
<name>A0A9X5E6N5_9CYAN</name>
<dbReference type="InterPro" id="IPR011990">
    <property type="entry name" value="TPR-like_helical_dom_sf"/>
</dbReference>
<evidence type="ECO:0000313" key="2">
    <source>
        <dbReference type="Proteomes" id="UP000031532"/>
    </source>
</evidence>
<organism evidence="1 2">
    <name type="scientific">Scytonema millei VB511283</name>
    <dbReference type="NCBI Taxonomy" id="1245923"/>
    <lineage>
        <taxon>Bacteria</taxon>
        <taxon>Bacillati</taxon>
        <taxon>Cyanobacteriota</taxon>
        <taxon>Cyanophyceae</taxon>
        <taxon>Nostocales</taxon>
        <taxon>Scytonemataceae</taxon>
        <taxon>Scytonema</taxon>
    </lineage>
</organism>
<dbReference type="Gene3D" id="1.25.40.10">
    <property type="entry name" value="Tetratricopeptide repeat domain"/>
    <property type="match status" value="1"/>
</dbReference>
<accession>A0A9X5E6N5</accession>
<dbReference type="OrthoDB" id="943406at2"/>
<evidence type="ECO:0000313" key="1">
    <source>
        <dbReference type="EMBL" id="NHC36295.1"/>
    </source>
</evidence>
<protein>
    <submittedName>
        <fullName evidence="1">Uncharacterized protein</fullName>
    </submittedName>
</protein>
<reference evidence="1 2" key="1">
    <citation type="journal article" date="2015" name="Genome Announc.">
        <title>Draft Genome Sequence of the Terrestrial Cyanobacterium Scytonema millei VB511283, Isolated from Eastern India.</title>
        <authorList>
            <person name="Sen D."/>
            <person name="Chandrababunaidu M.M."/>
            <person name="Singh D."/>
            <person name="Sanghi N."/>
            <person name="Ghorai A."/>
            <person name="Mishra G.P."/>
            <person name="Madduluri M."/>
            <person name="Adhikary S.P."/>
            <person name="Tripathy S."/>
        </authorList>
    </citation>
    <scope>NUCLEOTIDE SEQUENCE [LARGE SCALE GENOMIC DNA]</scope>
    <source>
        <strain evidence="1 2">VB511283</strain>
    </source>
</reference>
<dbReference type="EMBL" id="JTJC03000004">
    <property type="protein sequence ID" value="NHC36295.1"/>
    <property type="molecule type" value="Genomic_DNA"/>
</dbReference>
<keyword evidence="2" id="KW-1185">Reference proteome</keyword>
<dbReference type="SUPFAM" id="SSF48452">
    <property type="entry name" value="TPR-like"/>
    <property type="match status" value="1"/>
</dbReference>
<proteinExistence type="predicted"/>
<comment type="caution">
    <text evidence="1">The sequence shown here is derived from an EMBL/GenBank/DDBJ whole genome shotgun (WGS) entry which is preliminary data.</text>
</comment>
<dbReference type="Proteomes" id="UP000031532">
    <property type="component" value="Unassembled WGS sequence"/>
</dbReference>
<sequence length="160" mass="17974">MENHFTLEERIQFLISKLRKQVKPIHRDSALRLSADALEQVETIADIATKAYYLNELAIACIEIKLADKCLEILDRALEATQAISDRSTKITEFSKIGSGYVKLGIEDKGLNLLDRALQLAKTLEDVDERDYALCALAFACKEIGYNTLAIEIAKLVEEK</sequence>
<dbReference type="RefSeq" id="WP_039717034.1">
    <property type="nucleotide sequence ID" value="NZ_JTJC03000004.1"/>
</dbReference>